<keyword evidence="3" id="KW-1185">Reference proteome</keyword>
<proteinExistence type="predicted"/>
<protein>
    <submittedName>
        <fullName evidence="2">Uncharacterized protein</fullName>
    </submittedName>
</protein>
<dbReference type="PANTHER" id="PTHR43433">
    <property type="entry name" value="HYDROLASE, ALPHA/BETA FOLD FAMILY PROTEIN"/>
    <property type="match status" value="1"/>
</dbReference>
<dbReference type="InterPro" id="IPR029058">
    <property type="entry name" value="AB_hydrolase_fold"/>
</dbReference>
<sequence length="402" mass="44410">MKFFTTLSALVGVGLVHGQGNMVPAPASNNKLSSKPSVQRDIANLTFYTVGFHPKAPILRFESTLVIPKPSPDAGPNGDVQAIWPGLQTDTLLQNVVTSVGGGPHEWYLLPFYCCHPAGNLTSQIRIYPGDLLTNSYIWDTPNNKWLDTWALTPGAEGSKAGLKAFHGGLTFDQTTASKEQQPAIVPKPYDNPVLAIELQGLGTWDFGAVQWQNIIMVANTTDTDWCTKVTTDNPMKMITSPPVVRTEGNITTCYISKLTHLTSNPPHFFLNMESRPKVAEILAHTSYPDTIWNLTPTQRGQLPVAATRGGPFKIDWEVHGKGDIKLVWIMGLGSHKSSWQRQTLSFGHDEGDKYSSLIFDNRGMGKSDKPLMRYSTSEMAKDVLELVDHLGWTKERQLHIS</sequence>
<dbReference type="AlphaFoldDB" id="A0A7D8YQY7"/>
<keyword evidence="1" id="KW-0732">Signal</keyword>
<organism evidence="2 3">
    <name type="scientific">Lachnellula cervina</name>
    <dbReference type="NCBI Taxonomy" id="1316786"/>
    <lineage>
        <taxon>Eukaryota</taxon>
        <taxon>Fungi</taxon>
        <taxon>Dikarya</taxon>
        <taxon>Ascomycota</taxon>
        <taxon>Pezizomycotina</taxon>
        <taxon>Leotiomycetes</taxon>
        <taxon>Helotiales</taxon>
        <taxon>Lachnaceae</taxon>
        <taxon>Lachnellula</taxon>
    </lineage>
</organism>
<gene>
    <name evidence="2" type="ORF">LCER1_G005422</name>
</gene>
<accession>A0A7D8YQY7</accession>
<feature type="signal peptide" evidence="1">
    <location>
        <begin position="1"/>
        <end position="18"/>
    </location>
</feature>
<reference evidence="2 3" key="1">
    <citation type="submission" date="2018-05" db="EMBL/GenBank/DDBJ databases">
        <title>Whole genome sequencing for identification of molecular markers to develop diagnostic detection tools for the regulated plant pathogen Lachnellula willkommii.</title>
        <authorList>
            <person name="Giroux E."/>
            <person name="Bilodeau G."/>
        </authorList>
    </citation>
    <scope>NUCLEOTIDE SEQUENCE [LARGE SCALE GENOMIC DNA]</scope>
    <source>
        <strain evidence="2 3">CBS 625.97</strain>
    </source>
</reference>
<comment type="caution">
    <text evidence="2">The sequence shown here is derived from an EMBL/GenBank/DDBJ whole genome shotgun (WGS) entry which is preliminary data.</text>
</comment>
<dbReference type="EMBL" id="QGMG01000240">
    <property type="protein sequence ID" value="TVY55446.1"/>
    <property type="molecule type" value="Genomic_DNA"/>
</dbReference>
<feature type="non-terminal residue" evidence="2">
    <location>
        <position position="402"/>
    </location>
</feature>
<evidence type="ECO:0000256" key="1">
    <source>
        <dbReference type="SAM" id="SignalP"/>
    </source>
</evidence>
<evidence type="ECO:0000313" key="3">
    <source>
        <dbReference type="Proteomes" id="UP000481288"/>
    </source>
</evidence>
<dbReference type="SUPFAM" id="SSF53474">
    <property type="entry name" value="alpha/beta-Hydrolases"/>
    <property type="match status" value="1"/>
</dbReference>
<dbReference type="InterPro" id="IPR050471">
    <property type="entry name" value="AB_hydrolase"/>
</dbReference>
<evidence type="ECO:0000313" key="2">
    <source>
        <dbReference type="EMBL" id="TVY55446.1"/>
    </source>
</evidence>
<dbReference type="PANTHER" id="PTHR43433:SF5">
    <property type="entry name" value="AB HYDROLASE-1 DOMAIN-CONTAINING PROTEIN"/>
    <property type="match status" value="1"/>
</dbReference>
<dbReference type="Gene3D" id="3.40.50.1820">
    <property type="entry name" value="alpha/beta hydrolase"/>
    <property type="match status" value="1"/>
</dbReference>
<name>A0A7D8YQY7_9HELO</name>
<dbReference type="OrthoDB" id="3360643at2759"/>
<feature type="chain" id="PRO_5028846714" evidence="1">
    <location>
        <begin position="19"/>
        <end position="402"/>
    </location>
</feature>
<dbReference type="Proteomes" id="UP000481288">
    <property type="component" value="Unassembled WGS sequence"/>
</dbReference>